<feature type="domain" description="NAD-dependent epimerase/dehydratase" evidence="1">
    <location>
        <begin position="6"/>
        <end position="209"/>
    </location>
</feature>
<evidence type="ECO:0000313" key="3">
    <source>
        <dbReference type="Proteomes" id="UP000179467"/>
    </source>
</evidence>
<dbReference type="InterPro" id="IPR001509">
    <property type="entry name" value="Epimerase_deHydtase"/>
</dbReference>
<reference evidence="2 3" key="1">
    <citation type="submission" date="2016-09" db="EMBL/GenBank/DDBJ databases">
        <title>Metabolic pathway, cell adaptation mechanisms and a novel monoxygenase revealed through proteogenomic-transcription analysis of a Sphingomonas haloaromaticamans strain degrading the fungicide ortho-phenylphenol.</title>
        <authorList>
            <person name="Perruchon C."/>
            <person name="Papadopoulou E.S."/>
            <person name="Rousidou C."/>
            <person name="Vasileiadis S."/>
            <person name="Tanou G."/>
            <person name="Amoutzias G."/>
            <person name="Molassiotis A."/>
            <person name="Karpouzas D.G."/>
        </authorList>
    </citation>
    <scope>NUCLEOTIDE SEQUENCE [LARGE SCALE GENOMIC DNA]</scope>
    <source>
        <strain evidence="2 3">P3</strain>
    </source>
</reference>
<comment type="caution">
    <text evidence="2">The sequence shown here is derived from an EMBL/GenBank/DDBJ whole genome shotgun (WGS) entry which is preliminary data.</text>
</comment>
<protein>
    <submittedName>
        <fullName evidence="2">NAD dependent epimerase/dehydratase family protein</fullName>
    </submittedName>
</protein>
<dbReference type="SUPFAM" id="SSF51735">
    <property type="entry name" value="NAD(P)-binding Rossmann-fold domains"/>
    <property type="match status" value="1"/>
</dbReference>
<evidence type="ECO:0000313" key="2">
    <source>
        <dbReference type="EMBL" id="OHT18726.1"/>
    </source>
</evidence>
<dbReference type="InterPro" id="IPR051207">
    <property type="entry name" value="ComplexI_NDUFA9_subunit"/>
</dbReference>
<sequence length="309" mass="32362">MTALVTLFGGAGFLGRYVAQELLKAGARVLLAERDPKRAFFIKPLGGLGQTQFAAADITRAESVARAVQGSDAVINLVGILKGDFEAVHIGGARNVAEAARDAGVGALVHVSAIGADADAESRYARSKGQGEAAVRAVFPQATVLRPSIIFGPDDHFVNRFAQMARMPVLPVIRGGVKLQPVFVADVARAIAAAALDPARFAGRTFELGGPETLSMADLNAWIAKAAGRDPAILSIPDGAARLMARLGGWAPGAPITWDQWLMLQKDNVAAGGAEGFEAFGIKPAPLEAVAPGWLVQYRRHGRFAKQPA</sequence>
<dbReference type="Pfam" id="PF01370">
    <property type="entry name" value="Epimerase"/>
    <property type="match status" value="1"/>
</dbReference>
<organism evidence="2 3">
    <name type="scientific">Edaphosphingomonas haloaromaticamans</name>
    <dbReference type="NCBI Taxonomy" id="653954"/>
    <lineage>
        <taxon>Bacteria</taxon>
        <taxon>Pseudomonadati</taxon>
        <taxon>Pseudomonadota</taxon>
        <taxon>Alphaproteobacteria</taxon>
        <taxon>Sphingomonadales</taxon>
        <taxon>Rhizorhabdaceae</taxon>
        <taxon>Edaphosphingomonas</taxon>
    </lineage>
</organism>
<keyword evidence="3" id="KW-1185">Reference proteome</keyword>
<evidence type="ECO:0000259" key="1">
    <source>
        <dbReference type="Pfam" id="PF01370"/>
    </source>
</evidence>
<proteinExistence type="predicted"/>
<dbReference type="AlphaFoldDB" id="A0A1S1HAR5"/>
<dbReference type="GO" id="GO:0044877">
    <property type="term" value="F:protein-containing complex binding"/>
    <property type="evidence" value="ECO:0007669"/>
    <property type="project" value="TreeGrafter"/>
</dbReference>
<dbReference type="FunFam" id="3.40.50.720:FF:000702">
    <property type="entry name" value="NADH dehydrogenase (Ubiquinone)"/>
    <property type="match status" value="1"/>
</dbReference>
<dbReference type="CDD" id="cd05271">
    <property type="entry name" value="NDUFA9_like_SDR_a"/>
    <property type="match status" value="1"/>
</dbReference>
<dbReference type="OrthoDB" id="9776313at2"/>
<gene>
    <name evidence="2" type="ORF">BHE75_00701</name>
</gene>
<dbReference type="PANTHER" id="PTHR12126:SF11">
    <property type="entry name" value="NADH DEHYDROGENASE [UBIQUINONE] 1 ALPHA SUBCOMPLEX SUBUNIT 9, MITOCHONDRIAL"/>
    <property type="match status" value="1"/>
</dbReference>
<dbReference type="EMBL" id="MIPT01000001">
    <property type="protein sequence ID" value="OHT18726.1"/>
    <property type="molecule type" value="Genomic_DNA"/>
</dbReference>
<dbReference type="Gene3D" id="3.40.50.720">
    <property type="entry name" value="NAD(P)-binding Rossmann-like Domain"/>
    <property type="match status" value="1"/>
</dbReference>
<dbReference type="RefSeq" id="WP_070932444.1">
    <property type="nucleotide sequence ID" value="NZ_MIPT01000001.1"/>
</dbReference>
<dbReference type="InterPro" id="IPR036291">
    <property type="entry name" value="NAD(P)-bd_dom_sf"/>
</dbReference>
<dbReference type="Proteomes" id="UP000179467">
    <property type="component" value="Unassembled WGS sequence"/>
</dbReference>
<dbReference type="PANTHER" id="PTHR12126">
    <property type="entry name" value="NADH-UBIQUINONE OXIDOREDUCTASE 39 KDA SUBUNIT-RELATED"/>
    <property type="match status" value="1"/>
</dbReference>
<accession>A0A1S1HAR5</accession>
<name>A0A1S1HAR5_9SPHN</name>